<reference evidence="1" key="1">
    <citation type="submission" date="2015-06" db="UniProtKB">
        <authorList>
            <consortium name="EnsemblPlants"/>
        </authorList>
    </citation>
    <scope>IDENTIFICATION</scope>
</reference>
<organism evidence="1">
    <name type="scientific">Aegilops tauschii</name>
    <name type="common">Tausch's goatgrass</name>
    <name type="synonym">Aegilops squarrosa</name>
    <dbReference type="NCBI Taxonomy" id="37682"/>
    <lineage>
        <taxon>Eukaryota</taxon>
        <taxon>Viridiplantae</taxon>
        <taxon>Streptophyta</taxon>
        <taxon>Embryophyta</taxon>
        <taxon>Tracheophyta</taxon>
        <taxon>Spermatophyta</taxon>
        <taxon>Magnoliopsida</taxon>
        <taxon>Liliopsida</taxon>
        <taxon>Poales</taxon>
        <taxon>Poaceae</taxon>
        <taxon>BOP clade</taxon>
        <taxon>Pooideae</taxon>
        <taxon>Triticodae</taxon>
        <taxon>Triticeae</taxon>
        <taxon>Triticinae</taxon>
        <taxon>Aegilops</taxon>
    </lineage>
</organism>
<accession>M8C7U0</accession>
<protein>
    <submittedName>
        <fullName evidence="1">Uncharacterized protein</fullName>
    </submittedName>
</protein>
<sequence>MGGFEDGLLRGKKEGEGWAASNWGRRLKRAVGMETPGGEAVHLPDSIKWEKDRGVLAEVVALARVAPKMVQEATARMVREAKAKMEEVAKNRRS</sequence>
<proteinExistence type="predicted"/>
<dbReference type="AlphaFoldDB" id="M8C7U0"/>
<evidence type="ECO:0000313" key="1">
    <source>
        <dbReference type="EnsemblPlants" id="EMT30314"/>
    </source>
</evidence>
<name>M8C7U0_AEGTA</name>
<dbReference type="EnsemblPlants" id="EMT30314">
    <property type="protein sequence ID" value="EMT30314"/>
    <property type="gene ID" value="F775_24273"/>
</dbReference>